<evidence type="ECO:0000256" key="7">
    <source>
        <dbReference type="PROSITE-ProRule" id="PRU00169"/>
    </source>
</evidence>
<feature type="domain" description="CheB-type methylesterase" evidence="9">
    <location>
        <begin position="184"/>
        <end position="378"/>
    </location>
</feature>
<dbReference type="Pfam" id="PF01339">
    <property type="entry name" value="CheB_methylest"/>
    <property type="match status" value="1"/>
</dbReference>
<evidence type="ECO:0000256" key="3">
    <source>
        <dbReference type="ARBA" id="ARBA00022801"/>
    </source>
</evidence>
<keyword evidence="2 5" id="KW-0145">Chemotaxis</keyword>
<dbReference type="Gene3D" id="3.40.50.2300">
    <property type="match status" value="1"/>
</dbReference>
<dbReference type="SUPFAM" id="SSF52172">
    <property type="entry name" value="CheY-like"/>
    <property type="match status" value="1"/>
</dbReference>
<dbReference type="SUPFAM" id="SSF52738">
    <property type="entry name" value="Methylesterase CheB, C-terminal domain"/>
    <property type="match status" value="1"/>
</dbReference>
<comment type="PTM">
    <text evidence="5">Phosphorylated by CheA. Phosphorylation of the N-terminal regulatory domain activates the methylesterase activity.</text>
</comment>
<feature type="active site" evidence="5 6">
    <location>
        <position position="196"/>
    </location>
</feature>
<feature type="active site" evidence="5 6">
    <location>
        <position position="320"/>
    </location>
</feature>
<gene>
    <name evidence="5 10" type="primary">cheB</name>
    <name evidence="10" type="ORF">GU920_16515</name>
</gene>
<comment type="catalytic activity">
    <reaction evidence="5">
        <text>L-glutaminyl-[protein] + H2O = L-glutamyl-[protein] + NH4(+)</text>
        <dbReference type="Rhea" id="RHEA:16441"/>
        <dbReference type="Rhea" id="RHEA-COMP:10207"/>
        <dbReference type="Rhea" id="RHEA-COMP:10208"/>
        <dbReference type="ChEBI" id="CHEBI:15377"/>
        <dbReference type="ChEBI" id="CHEBI:28938"/>
        <dbReference type="ChEBI" id="CHEBI:29973"/>
        <dbReference type="ChEBI" id="CHEBI:30011"/>
        <dbReference type="EC" id="3.5.1.44"/>
    </reaction>
</comment>
<dbReference type="InterPro" id="IPR011006">
    <property type="entry name" value="CheY-like_superfamily"/>
</dbReference>
<comment type="catalytic activity">
    <reaction evidence="4 5">
        <text>[protein]-L-glutamate 5-O-methyl ester + H2O = L-glutamyl-[protein] + methanol + H(+)</text>
        <dbReference type="Rhea" id="RHEA:23236"/>
        <dbReference type="Rhea" id="RHEA-COMP:10208"/>
        <dbReference type="Rhea" id="RHEA-COMP:10311"/>
        <dbReference type="ChEBI" id="CHEBI:15377"/>
        <dbReference type="ChEBI" id="CHEBI:15378"/>
        <dbReference type="ChEBI" id="CHEBI:17790"/>
        <dbReference type="ChEBI" id="CHEBI:29973"/>
        <dbReference type="ChEBI" id="CHEBI:82795"/>
        <dbReference type="EC" id="3.1.1.61"/>
    </reaction>
</comment>
<evidence type="ECO:0000256" key="2">
    <source>
        <dbReference type="ARBA" id="ARBA00022500"/>
    </source>
</evidence>
<keyword evidence="1 5" id="KW-0963">Cytoplasm</keyword>
<evidence type="ECO:0000313" key="11">
    <source>
        <dbReference type="Proteomes" id="UP001517376"/>
    </source>
</evidence>
<name>A0ABW9YAH9_9RHOB</name>
<dbReference type="CDD" id="cd16432">
    <property type="entry name" value="CheB_Rec"/>
    <property type="match status" value="1"/>
</dbReference>
<dbReference type="Proteomes" id="UP001517376">
    <property type="component" value="Unassembled WGS sequence"/>
</dbReference>
<dbReference type="InterPro" id="IPR008248">
    <property type="entry name" value="CheB-like"/>
</dbReference>
<keyword evidence="10" id="KW-0808">Transferase</keyword>
<dbReference type="InterPro" id="IPR035909">
    <property type="entry name" value="CheB_C"/>
</dbReference>
<keyword evidence="3 5" id="KW-0378">Hydrolase</keyword>
<comment type="function">
    <text evidence="5">Involved in chemotaxis. Part of a chemotaxis signal transduction system that modulates chemotaxis in response to various stimuli. Catalyzes the demethylation of specific methylglutamate residues introduced into the chemoreceptors (methyl-accepting chemotaxis proteins or MCP) by CheR. Also mediates the irreversible deamidation of specific glutamine residues to glutamic acid.</text>
</comment>
<dbReference type="PANTHER" id="PTHR42872">
    <property type="entry name" value="PROTEIN-GLUTAMATE METHYLESTERASE/PROTEIN-GLUTAMINE GLUTAMINASE"/>
    <property type="match status" value="1"/>
</dbReference>
<dbReference type="PIRSF" id="PIRSF000876">
    <property type="entry name" value="RR_chemtxs_CheB"/>
    <property type="match status" value="1"/>
</dbReference>
<evidence type="ECO:0000256" key="4">
    <source>
        <dbReference type="ARBA" id="ARBA00048267"/>
    </source>
</evidence>
<evidence type="ECO:0000313" key="10">
    <source>
        <dbReference type="EMBL" id="NBE09149.1"/>
    </source>
</evidence>
<dbReference type="RefSeq" id="WP_161768223.1">
    <property type="nucleotide sequence ID" value="NZ_JAAATW010000004.1"/>
</dbReference>
<evidence type="ECO:0000256" key="5">
    <source>
        <dbReference type="HAMAP-Rule" id="MF_00099"/>
    </source>
</evidence>
<evidence type="ECO:0000256" key="1">
    <source>
        <dbReference type="ARBA" id="ARBA00022490"/>
    </source>
</evidence>
<dbReference type="Gene3D" id="3.40.50.180">
    <property type="entry name" value="Methylesterase CheB, C-terminal domain"/>
    <property type="match status" value="1"/>
</dbReference>
<evidence type="ECO:0000259" key="9">
    <source>
        <dbReference type="PROSITE" id="PS50122"/>
    </source>
</evidence>
<dbReference type="EC" id="3.1.1.61" evidence="5"/>
<protein>
    <recommendedName>
        <fullName evidence="5">Protein-glutamate methylesterase/protein-glutamine glutaminase</fullName>
        <ecNumber evidence="5">3.1.1.61</ecNumber>
        <ecNumber evidence="5">3.5.1.44</ecNumber>
    </recommendedName>
</protein>
<comment type="subcellular location">
    <subcellularLocation>
        <location evidence="5">Cytoplasm</location>
    </subcellularLocation>
</comment>
<dbReference type="GO" id="GO:0008984">
    <property type="term" value="F:protein-glutamate methylesterase activity"/>
    <property type="evidence" value="ECO:0007669"/>
    <property type="project" value="UniProtKB-EC"/>
</dbReference>
<feature type="domain" description="Response regulatory" evidence="8">
    <location>
        <begin position="6"/>
        <end position="123"/>
    </location>
</feature>
<dbReference type="NCBIfam" id="NF009206">
    <property type="entry name" value="PRK12555.1"/>
    <property type="match status" value="1"/>
</dbReference>
<dbReference type="HAMAP" id="MF_00099">
    <property type="entry name" value="CheB_chemtxs"/>
    <property type="match status" value="1"/>
</dbReference>
<feature type="modified residue" description="4-aspartylphosphate" evidence="5 7">
    <location>
        <position position="57"/>
    </location>
</feature>
<dbReference type="PROSITE" id="PS50110">
    <property type="entry name" value="RESPONSE_REGULATORY"/>
    <property type="match status" value="1"/>
</dbReference>
<reference evidence="11" key="1">
    <citation type="submission" date="2020-01" db="EMBL/GenBank/DDBJ databases">
        <title>Sphingomonas sp. strain CSW-10.</title>
        <authorList>
            <person name="Chen W.-M."/>
        </authorList>
    </citation>
    <scope>NUCLEOTIDE SEQUENCE [LARGE SCALE GENOMIC DNA]</scope>
    <source>
        <strain evidence="11">CCP-1</strain>
    </source>
</reference>
<feature type="active site" evidence="5 6">
    <location>
        <position position="222"/>
    </location>
</feature>
<dbReference type="GO" id="GO:0032259">
    <property type="term" value="P:methylation"/>
    <property type="evidence" value="ECO:0007669"/>
    <property type="project" value="UniProtKB-KW"/>
</dbReference>
<keyword evidence="5 7" id="KW-0597">Phosphoprotein</keyword>
<dbReference type="PANTHER" id="PTHR42872:SF6">
    <property type="entry name" value="PROTEIN-GLUTAMATE METHYLESTERASE_PROTEIN-GLUTAMINE GLUTAMINASE"/>
    <property type="match status" value="1"/>
</dbReference>
<dbReference type="CDD" id="cd17541">
    <property type="entry name" value="REC_CheB-like"/>
    <property type="match status" value="1"/>
</dbReference>
<sequence>MPRPIRVLIVDDSAMVRKVLSLGFSADPGLEVMGEASSAEAAWEIMQKDRPDVVTLDVEMPRIDGLTFLRRFLPMLPVPVVMISSLTRAGAEITVQAMQAGAVDVISKPSLGLAAGLPAIMSDICTRVRAAAGARVRYGSPDAARLPASPAKMPAAGPAAPAIVPVPAAPAPQAPDLAHRRGGPRHAAPLMAIGSSTGGVQALTSILPDFPAACPPIAIVQHMPEGFTGPFAARLNTLCQINVREAADGDLVHPGQAVIAPGGTRHMVIEPHGRHAYRIHLIDGDPVCFSRPSVDVLFESVALCAGQNAIGAILTGMGRDGARGLLAIRQHGGATFAQDEATSVVYGMPMAARELGAAREVLPLTEIPARMLQAVTAPQAARA</sequence>
<proteinExistence type="inferred from homology"/>
<comment type="domain">
    <text evidence="5">Contains a C-terminal catalytic domain, and an N-terminal region which modulates catalytic activity.</text>
</comment>
<dbReference type="Pfam" id="PF00072">
    <property type="entry name" value="Response_reg"/>
    <property type="match status" value="1"/>
</dbReference>
<dbReference type="InterPro" id="IPR001789">
    <property type="entry name" value="Sig_transdc_resp-reg_receiver"/>
</dbReference>
<accession>A0ABW9YAH9</accession>
<evidence type="ECO:0000256" key="6">
    <source>
        <dbReference type="PROSITE-ProRule" id="PRU00050"/>
    </source>
</evidence>
<comment type="similarity">
    <text evidence="5">Belongs to the CheB family.</text>
</comment>
<dbReference type="EMBL" id="JAAATW010000004">
    <property type="protein sequence ID" value="NBE09149.1"/>
    <property type="molecule type" value="Genomic_DNA"/>
</dbReference>
<comment type="caution">
    <text evidence="10">The sequence shown here is derived from an EMBL/GenBank/DDBJ whole genome shotgun (WGS) entry which is preliminary data.</text>
</comment>
<dbReference type="NCBIfam" id="NF001965">
    <property type="entry name" value="PRK00742.1"/>
    <property type="match status" value="1"/>
</dbReference>
<dbReference type="EC" id="3.5.1.44" evidence="5"/>
<dbReference type="PROSITE" id="PS50122">
    <property type="entry name" value="CHEB"/>
    <property type="match status" value="1"/>
</dbReference>
<keyword evidence="10" id="KW-0489">Methyltransferase</keyword>
<evidence type="ECO:0000259" key="8">
    <source>
        <dbReference type="PROSITE" id="PS50110"/>
    </source>
</evidence>
<keyword evidence="11" id="KW-1185">Reference proteome</keyword>
<dbReference type="SMART" id="SM00448">
    <property type="entry name" value="REC"/>
    <property type="match status" value="1"/>
</dbReference>
<organism evidence="10 11">
    <name type="scientific">Paragemmobacter ruber</name>
    <dbReference type="NCBI Taxonomy" id="1985673"/>
    <lineage>
        <taxon>Bacteria</taxon>
        <taxon>Pseudomonadati</taxon>
        <taxon>Pseudomonadota</taxon>
        <taxon>Alphaproteobacteria</taxon>
        <taxon>Rhodobacterales</taxon>
        <taxon>Paracoccaceae</taxon>
        <taxon>Paragemmobacter</taxon>
    </lineage>
</organism>
<dbReference type="GO" id="GO:0008168">
    <property type="term" value="F:methyltransferase activity"/>
    <property type="evidence" value="ECO:0007669"/>
    <property type="project" value="UniProtKB-KW"/>
</dbReference>
<dbReference type="InterPro" id="IPR000673">
    <property type="entry name" value="Sig_transdc_resp-reg_Me-estase"/>
</dbReference>